<dbReference type="AlphaFoldDB" id="A0A449AZI0"/>
<feature type="transmembrane region" description="Helical" evidence="6">
    <location>
        <begin position="612"/>
        <end position="636"/>
    </location>
</feature>
<evidence type="ECO:0000256" key="5">
    <source>
        <dbReference type="ARBA" id="ARBA00023136"/>
    </source>
</evidence>
<dbReference type="PROSITE" id="PS50893">
    <property type="entry name" value="ABC_TRANSPORTER_2"/>
    <property type="match status" value="1"/>
</dbReference>
<accession>A0A449AZI0</accession>
<gene>
    <name evidence="8" type="primary">lolD</name>
    <name evidence="8" type="ORF">NCTC10186_00370</name>
</gene>
<feature type="domain" description="ABC transporter" evidence="7">
    <location>
        <begin position="2"/>
        <end position="232"/>
    </location>
</feature>
<dbReference type="GO" id="GO:0016887">
    <property type="term" value="F:ATP hydrolysis activity"/>
    <property type="evidence" value="ECO:0007669"/>
    <property type="project" value="InterPro"/>
</dbReference>
<dbReference type="InterPro" id="IPR036640">
    <property type="entry name" value="ABC1_TM_sf"/>
</dbReference>
<organism evidence="8 9">
    <name type="scientific">Mycoplasmopsis gallopavonis</name>
    <dbReference type="NCBI Taxonomy" id="76629"/>
    <lineage>
        <taxon>Bacteria</taxon>
        <taxon>Bacillati</taxon>
        <taxon>Mycoplasmatota</taxon>
        <taxon>Mycoplasmoidales</taxon>
        <taxon>Metamycoplasmataceae</taxon>
        <taxon>Mycoplasmopsis</taxon>
    </lineage>
</organism>
<dbReference type="InterPro" id="IPR027417">
    <property type="entry name" value="P-loop_NTPase"/>
</dbReference>
<reference evidence="8 9" key="1">
    <citation type="submission" date="2019-01" db="EMBL/GenBank/DDBJ databases">
        <authorList>
            <consortium name="Pathogen Informatics"/>
        </authorList>
    </citation>
    <scope>NUCLEOTIDE SEQUENCE [LARGE SCALE GENOMIC DNA]</scope>
    <source>
        <strain evidence="8 9">NCTC10186</strain>
    </source>
</reference>
<keyword evidence="9" id="KW-1185">Reference proteome</keyword>
<feature type="transmembrane region" description="Helical" evidence="6">
    <location>
        <begin position="657"/>
        <end position="680"/>
    </location>
</feature>
<sequence>MLQVKNLSKKYGKKQVFNNLNFEIKEKTITFIISPSGQGKSTLLNILGGVDKEFDGLVEYQHKDQTLSPNEMLKQNFVDFIFQDFNLFEDLKIKENLSFPLNFINHQFDKNGIDPILKKLNLDNLDKNEKVKNLSGGEKQRIAIARSLTRDSQIILADEPTGNLDAQNSQNIFEILSDLSLSKTIIVVSHDLKAAEKYGDYIYDLANNKMIQNNPSYLKKDIWQPNKNSRKKISFAKYKPLWTFSWKEIKRKWISFILMIFLIGFSSSLLSNTFNLHNNSAVVSQKYFEQTDSDYIEVSNKVGDNHSRQLLNLEKTEFIKNKFQKEAATQYFSYKINQNIFGFSESDSSFLIQFKEINDSPFWKNKLAKMDLMGRLPLTINEVLISNETADKYGFNLENNNLIRTETVGDLRIVGIFKKSNLNILSSKSNSKHQNVEVLTNNQTTKKISSDFAKKITLFQLTLFNYDYEISQGVSIKTFYNIKIDNNLADNEFSIVNFNSQSLHKGSKYKLEMRFVLSLDLNLKNIDVSNESNLEEIRVNQKTYDKLLDSYNKFINGYPSGFLMYFNNIESLEKTLSSLTEITKKESHLDIYTNFASLNSIIIGNSRDTTKLILIFAFAVLLISLISIFIFSYLIIQSKTKEIALLKLLGLNSLESLIYHLSAFFIVAVISFGIAFALMYPIYLTFTLLIKNLYLLRFDWALSSLSLFIFWISITGVSFLVFFIVSIKKFYASTNKLLKEK</sequence>
<proteinExistence type="inferred from homology"/>
<dbReference type="GO" id="GO:0022857">
    <property type="term" value="F:transmembrane transporter activity"/>
    <property type="evidence" value="ECO:0007669"/>
    <property type="project" value="TreeGrafter"/>
</dbReference>
<dbReference type="KEGG" id="mgal:NCTC10186_00370"/>
<dbReference type="InterPro" id="IPR017871">
    <property type="entry name" value="ABC_transporter-like_CS"/>
</dbReference>
<comment type="similarity">
    <text evidence="2">Belongs to the ABC transporter superfamily.</text>
</comment>
<keyword evidence="5 6" id="KW-0472">Membrane</keyword>
<dbReference type="PANTHER" id="PTHR24220:SF86">
    <property type="entry name" value="ABC TRANSPORTER ABCH.1"/>
    <property type="match status" value="1"/>
</dbReference>
<dbReference type="RefSeq" id="WP_129724621.1">
    <property type="nucleotide sequence ID" value="NZ_LR215031.1"/>
</dbReference>
<evidence type="ECO:0000313" key="8">
    <source>
        <dbReference type="EMBL" id="VEU72894.1"/>
    </source>
</evidence>
<comment type="subcellular location">
    <subcellularLocation>
        <location evidence="1">Cell membrane</location>
        <topology evidence="1">Multi-pass membrane protein</topology>
    </subcellularLocation>
</comment>
<evidence type="ECO:0000256" key="2">
    <source>
        <dbReference type="ARBA" id="ARBA00005417"/>
    </source>
</evidence>
<dbReference type="InterPro" id="IPR015854">
    <property type="entry name" value="ABC_transpr_LolD-like"/>
</dbReference>
<dbReference type="GO" id="GO:0005524">
    <property type="term" value="F:ATP binding"/>
    <property type="evidence" value="ECO:0007669"/>
    <property type="project" value="InterPro"/>
</dbReference>
<dbReference type="PROSITE" id="PS00211">
    <property type="entry name" value="ABC_TRANSPORTER_1"/>
    <property type="match status" value="1"/>
</dbReference>
<dbReference type="InterPro" id="IPR003439">
    <property type="entry name" value="ABC_transporter-like_ATP-bd"/>
</dbReference>
<dbReference type="Gene3D" id="3.40.50.300">
    <property type="entry name" value="P-loop containing nucleotide triphosphate hydrolases"/>
    <property type="match status" value="1"/>
</dbReference>
<keyword evidence="4 6" id="KW-1133">Transmembrane helix</keyword>
<keyword evidence="8" id="KW-0378">Hydrolase</keyword>
<dbReference type="SUPFAM" id="SSF90123">
    <property type="entry name" value="ABC transporter transmembrane region"/>
    <property type="match status" value="1"/>
</dbReference>
<evidence type="ECO:0000256" key="4">
    <source>
        <dbReference type="ARBA" id="ARBA00022989"/>
    </source>
</evidence>
<dbReference type="EMBL" id="LR215031">
    <property type="protein sequence ID" value="VEU72894.1"/>
    <property type="molecule type" value="Genomic_DNA"/>
</dbReference>
<dbReference type="PANTHER" id="PTHR24220">
    <property type="entry name" value="IMPORT ATP-BINDING PROTEIN"/>
    <property type="match status" value="1"/>
</dbReference>
<evidence type="ECO:0000313" key="9">
    <source>
        <dbReference type="Proteomes" id="UP000289862"/>
    </source>
</evidence>
<dbReference type="GO" id="GO:0005886">
    <property type="term" value="C:plasma membrane"/>
    <property type="evidence" value="ECO:0007669"/>
    <property type="project" value="UniProtKB-SubCell"/>
</dbReference>
<dbReference type="SUPFAM" id="SSF52540">
    <property type="entry name" value="P-loop containing nucleoside triphosphate hydrolases"/>
    <property type="match status" value="1"/>
</dbReference>
<evidence type="ECO:0000256" key="3">
    <source>
        <dbReference type="ARBA" id="ARBA00022692"/>
    </source>
</evidence>
<dbReference type="EC" id="3.6.3.-" evidence="8"/>
<name>A0A449AZI0_9BACT</name>
<evidence type="ECO:0000259" key="7">
    <source>
        <dbReference type="PROSITE" id="PS50893"/>
    </source>
</evidence>
<dbReference type="Proteomes" id="UP000289862">
    <property type="component" value="Chromosome"/>
</dbReference>
<keyword evidence="3 6" id="KW-0812">Transmembrane</keyword>
<dbReference type="Pfam" id="PF00005">
    <property type="entry name" value="ABC_tran"/>
    <property type="match status" value="1"/>
</dbReference>
<feature type="transmembrane region" description="Helical" evidence="6">
    <location>
        <begin position="253"/>
        <end position="270"/>
    </location>
</feature>
<evidence type="ECO:0000256" key="1">
    <source>
        <dbReference type="ARBA" id="ARBA00004651"/>
    </source>
</evidence>
<feature type="transmembrane region" description="Helical" evidence="6">
    <location>
        <begin position="700"/>
        <end position="727"/>
    </location>
</feature>
<protein>
    <submittedName>
        <fullName evidence="8">ABC transporter ATPase</fullName>
        <ecNumber evidence="8">3.6.3.-</ecNumber>
    </submittedName>
</protein>
<evidence type="ECO:0000256" key="6">
    <source>
        <dbReference type="SAM" id="Phobius"/>
    </source>
</evidence>